<dbReference type="Proteomes" id="UP000011783">
    <property type="component" value="Unassembled WGS sequence"/>
</dbReference>
<comment type="caution">
    <text evidence="1">The sequence shown here is derived from an EMBL/GenBank/DDBJ whole genome shotgun (WGS) entry which is preliminary data.</text>
</comment>
<dbReference type="BioCyc" id="LBOR1193007:G11KN-2834-MONOMER"/>
<dbReference type="EMBL" id="AKWO02000062">
    <property type="protein sequence ID" value="EMF99698.1"/>
    <property type="molecule type" value="Genomic_DNA"/>
</dbReference>
<sequence>MQNILFALLDIYPFLRTVLYNQILAYSCFVQICPLFVGKNDKNDTTEISLTLHYRILLFSKFM</sequence>
<evidence type="ECO:0000313" key="2">
    <source>
        <dbReference type="Proteomes" id="UP000011783"/>
    </source>
</evidence>
<reference evidence="1 2" key="1">
    <citation type="submission" date="2013-01" db="EMBL/GenBank/DDBJ databases">
        <authorList>
            <person name="Harkins D.M."/>
            <person name="Durkin A.S."/>
            <person name="Brinkac L.M."/>
            <person name="Haft D.H."/>
            <person name="Selengut J.D."/>
            <person name="Sanka R."/>
            <person name="DePew J."/>
            <person name="Purushe J."/>
            <person name="Picardeau M."/>
            <person name="Werts C."/>
            <person name="Goarant C."/>
            <person name="Vinetz J.M."/>
            <person name="Sutton G.G."/>
            <person name="Nierman W.C."/>
            <person name="Fouts D.E."/>
        </authorList>
    </citation>
    <scope>NUCLEOTIDE SEQUENCE [LARGE SCALE GENOMIC DNA]</scope>
    <source>
        <strain evidence="1 2">200701203</strain>
    </source>
</reference>
<evidence type="ECO:0000313" key="1">
    <source>
        <dbReference type="EMBL" id="EMF99698.1"/>
    </source>
</evidence>
<accession>M3GXY0</accession>
<organism evidence="1 2">
    <name type="scientific">Leptospira borgpetersenii str. 200701203</name>
    <dbReference type="NCBI Taxonomy" id="1193007"/>
    <lineage>
        <taxon>Bacteria</taxon>
        <taxon>Pseudomonadati</taxon>
        <taxon>Spirochaetota</taxon>
        <taxon>Spirochaetia</taxon>
        <taxon>Leptospirales</taxon>
        <taxon>Leptospiraceae</taxon>
        <taxon>Leptospira</taxon>
    </lineage>
</organism>
<gene>
    <name evidence="1" type="ORF">LEP1GSC123_2621</name>
</gene>
<name>M3GXY0_LEPBO</name>
<proteinExistence type="predicted"/>
<dbReference type="AlphaFoldDB" id="M3GXY0"/>
<protein>
    <submittedName>
        <fullName evidence="1">Uncharacterized protein</fullName>
    </submittedName>
</protein>